<dbReference type="Gene3D" id="3.40.50.300">
    <property type="entry name" value="P-loop containing nucleotide triphosphate hydrolases"/>
    <property type="match status" value="1"/>
</dbReference>
<feature type="domain" description="Polysaccharide chain length determinant N-terminal" evidence="18">
    <location>
        <begin position="20"/>
        <end position="110"/>
    </location>
</feature>
<comment type="catalytic activity">
    <reaction evidence="15">
        <text>L-tyrosyl-[protein] + ATP = O-phospho-L-tyrosyl-[protein] + ADP + H(+)</text>
        <dbReference type="Rhea" id="RHEA:10596"/>
        <dbReference type="Rhea" id="RHEA-COMP:10136"/>
        <dbReference type="Rhea" id="RHEA-COMP:20101"/>
        <dbReference type="ChEBI" id="CHEBI:15378"/>
        <dbReference type="ChEBI" id="CHEBI:30616"/>
        <dbReference type="ChEBI" id="CHEBI:46858"/>
        <dbReference type="ChEBI" id="CHEBI:61978"/>
        <dbReference type="ChEBI" id="CHEBI:456216"/>
        <dbReference type="EC" id="2.7.10.2"/>
    </reaction>
</comment>
<dbReference type="AlphaFoldDB" id="A0A4U1JPD2"/>
<dbReference type="SUPFAM" id="SSF52540">
    <property type="entry name" value="P-loop containing nucleoside triphosphate hydrolases"/>
    <property type="match status" value="1"/>
</dbReference>
<keyword evidence="5" id="KW-1003">Cell membrane</keyword>
<sequence>MQMNAPHTHAERPAPEDEVIDLAQGLRTLRAGWRTIAAVFGVALALGLLYAQLAATPVYTAKATVVLETRKPQVIDLEGMMGGLTGSSDELNTEVEVLRSRGLAEKVVETLDLGADPEFNATLGAPSLRARLRGLFGAALPPDPAAIRAGVVDAVLSHLAVRNLPDSYVFEVAVQSEDPQKAARIADAWTKRYIVNQIEVKFEATEQATAWLGNRVAALKSQLEATEEKVKSFNVGTTLISEDSLAAMQVQLKDLRERIADTTQAATRASARATALEAARTPAEKVAAAGEVALARLAAENAAEFETQYSRRLARAQLERARAEDQLAAMRRTETTLSQQISRQGDDMIALQQLTREAEANRTLYEYFLGRLKETSAQQGIQQADSRILSAAVVPKVPTAPRKGLILAMCGVLGLIAGVAIVLLRDLLRNGYRTARALEEDTGLVVMGQIPVIPGATRGEVLTYLAAKPSSAAMEAVRNLRTSVLLSNVDAPPQVIMLTSSVPGEGKTTNALALAMNFVGIGKSVLLIEGDIRRNMLAEYFPQHAGRKGLVSLLSGAAEIDEVVIADPDLGLSLIMGEHTRINAADLFMSDAWKAFIAQMRRRFDYILIDTPPVLVVPDARIIAQSADAALFSVLWDGTARSEVFEALQLFDSVRQKVSGLILSRIDTDRMQRYGRGGSYGARTGAHAEYYRD</sequence>
<dbReference type="EC" id="2.7.10.2" evidence="4"/>
<evidence type="ECO:0000256" key="13">
    <source>
        <dbReference type="ARBA" id="ARBA00023136"/>
    </source>
</evidence>
<keyword evidence="16" id="KW-0175">Coiled coil</keyword>
<evidence type="ECO:0000256" key="6">
    <source>
        <dbReference type="ARBA" id="ARBA00022519"/>
    </source>
</evidence>
<dbReference type="InterPro" id="IPR032807">
    <property type="entry name" value="GNVR"/>
</dbReference>
<evidence type="ECO:0000256" key="5">
    <source>
        <dbReference type="ARBA" id="ARBA00022475"/>
    </source>
</evidence>
<keyword evidence="12 17" id="KW-1133">Transmembrane helix</keyword>
<accession>A0A4U1JPD2</accession>
<dbReference type="NCBIfam" id="TIGR01007">
    <property type="entry name" value="eps_fam"/>
    <property type="match status" value="1"/>
</dbReference>
<dbReference type="EMBL" id="SWJZ01000058">
    <property type="protein sequence ID" value="TKD17628.1"/>
    <property type="molecule type" value="Genomic_DNA"/>
</dbReference>
<evidence type="ECO:0000256" key="8">
    <source>
        <dbReference type="ARBA" id="ARBA00022692"/>
    </source>
</evidence>
<gene>
    <name evidence="21" type="ORF">FBT96_13665</name>
</gene>
<feature type="transmembrane region" description="Helical" evidence="17">
    <location>
        <begin position="36"/>
        <end position="55"/>
    </location>
</feature>
<evidence type="ECO:0000256" key="4">
    <source>
        <dbReference type="ARBA" id="ARBA00011903"/>
    </source>
</evidence>
<keyword evidence="14" id="KW-0829">Tyrosine-protein kinase</keyword>
<dbReference type="PANTHER" id="PTHR32309">
    <property type="entry name" value="TYROSINE-PROTEIN KINASE"/>
    <property type="match status" value="1"/>
</dbReference>
<dbReference type="Pfam" id="PF13614">
    <property type="entry name" value="AAA_31"/>
    <property type="match status" value="1"/>
</dbReference>
<evidence type="ECO:0000259" key="20">
    <source>
        <dbReference type="Pfam" id="PF13807"/>
    </source>
</evidence>
<evidence type="ECO:0000256" key="12">
    <source>
        <dbReference type="ARBA" id="ARBA00022989"/>
    </source>
</evidence>
<comment type="caution">
    <text evidence="21">The sequence shown here is derived from an EMBL/GenBank/DDBJ whole genome shotgun (WGS) entry which is preliminary data.</text>
</comment>
<evidence type="ECO:0000259" key="18">
    <source>
        <dbReference type="Pfam" id="PF02706"/>
    </source>
</evidence>
<evidence type="ECO:0000256" key="14">
    <source>
        <dbReference type="ARBA" id="ARBA00023137"/>
    </source>
</evidence>
<feature type="domain" description="Tyrosine-protein kinase G-rich" evidence="20">
    <location>
        <begin position="351"/>
        <end position="426"/>
    </location>
</feature>
<keyword evidence="6" id="KW-0997">Cell inner membrane</keyword>
<evidence type="ECO:0000256" key="1">
    <source>
        <dbReference type="ARBA" id="ARBA00004429"/>
    </source>
</evidence>
<feature type="domain" description="AAA" evidence="19">
    <location>
        <begin position="495"/>
        <end position="624"/>
    </location>
</feature>
<keyword evidence="7 21" id="KW-0808">Transferase</keyword>
<dbReference type="Pfam" id="PF13807">
    <property type="entry name" value="GNVR"/>
    <property type="match status" value="1"/>
</dbReference>
<evidence type="ECO:0000256" key="3">
    <source>
        <dbReference type="ARBA" id="ARBA00008883"/>
    </source>
</evidence>
<dbReference type="Pfam" id="PF02706">
    <property type="entry name" value="Wzz"/>
    <property type="match status" value="1"/>
</dbReference>
<dbReference type="CDD" id="cd05387">
    <property type="entry name" value="BY-kinase"/>
    <property type="match status" value="1"/>
</dbReference>
<comment type="subcellular location">
    <subcellularLocation>
        <location evidence="1">Cell inner membrane</location>
        <topology evidence="1">Multi-pass membrane protein</topology>
    </subcellularLocation>
</comment>
<evidence type="ECO:0000259" key="19">
    <source>
        <dbReference type="Pfam" id="PF13614"/>
    </source>
</evidence>
<organism evidence="21 22">
    <name type="scientific">Rhodobacter capsulatus</name>
    <name type="common">Rhodopseudomonas capsulata</name>
    <dbReference type="NCBI Taxonomy" id="1061"/>
    <lineage>
        <taxon>Bacteria</taxon>
        <taxon>Pseudomonadati</taxon>
        <taxon>Pseudomonadota</taxon>
        <taxon>Alphaproteobacteria</taxon>
        <taxon>Rhodobacterales</taxon>
        <taxon>Rhodobacter group</taxon>
        <taxon>Rhodobacter</taxon>
    </lineage>
</organism>
<dbReference type="Proteomes" id="UP000310597">
    <property type="component" value="Unassembled WGS sequence"/>
</dbReference>
<evidence type="ECO:0000256" key="11">
    <source>
        <dbReference type="ARBA" id="ARBA00022840"/>
    </source>
</evidence>
<dbReference type="GO" id="GO:0005886">
    <property type="term" value="C:plasma membrane"/>
    <property type="evidence" value="ECO:0007669"/>
    <property type="project" value="UniProtKB-SubCell"/>
</dbReference>
<keyword evidence="8 17" id="KW-0812">Transmembrane</keyword>
<keyword evidence="9" id="KW-0547">Nucleotide-binding</keyword>
<keyword evidence="11" id="KW-0067">ATP-binding</keyword>
<dbReference type="InterPro" id="IPR025669">
    <property type="entry name" value="AAA_dom"/>
</dbReference>
<dbReference type="InterPro" id="IPR003856">
    <property type="entry name" value="LPS_length_determ_N"/>
</dbReference>
<comment type="similarity">
    <text evidence="2">Belongs to the CpsD/CapB family.</text>
</comment>
<protein>
    <recommendedName>
        <fullName evidence="4">non-specific protein-tyrosine kinase</fullName>
        <ecNumber evidence="4">2.7.10.2</ecNumber>
    </recommendedName>
</protein>
<evidence type="ECO:0000256" key="10">
    <source>
        <dbReference type="ARBA" id="ARBA00022777"/>
    </source>
</evidence>
<evidence type="ECO:0000256" key="2">
    <source>
        <dbReference type="ARBA" id="ARBA00007316"/>
    </source>
</evidence>
<feature type="transmembrane region" description="Helical" evidence="17">
    <location>
        <begin position="405"/>
        <end position="424"/>
    </location>
</feature>
<feature type="coiled-coil region" evidence="16">
    <location>
        <begin position="245"/>
        <end position="272"/>
    </location>
</feature>
<dbReference type="GO" id="GO:0005524">
    <property type="term" value="F:ATP binding"/>
    <property type="evidence" value="ECO:0007669"/>
    <property type="project" value="UniProtKB-KW"/>
</dbReference>
<feature type="coiled-coil region" evidence="16">
    <location>
        <begin position="306"/>
        <end position="340"/>
    </location>
</feature>
<evidence type="ECO:0000256" key="17">
    <source>
        <dbReference type="SAM" id="Phobius"/>
    </source>
</evidence>
<evidence type="ECO:0000256" key="15">
    <source>
        <dbReference type="ARBA" id="ARBA00051245"/>
    </source>
</evidence>
<dbReference type="InterPro" id="IPR027417">
    <property type="entry name" value="P-loop_NTPase"/>
</dbReference>
<evidence type="ECO:0000256" key="16">
    <source>
        <dbReference type="SAM" id="Coils"/>
    </source>
</evidence>
<keyword evidence="13 17" id="KW-0472">Membrane</keyword>
<dbReference type="OrthoDB" id="230260at2"/>
<dbReference type="InterPro" id="IPR050445">
    <property type="entry name" value="Bact_polysacc_biosynth/exp"/>
</dbReference>
<dbReference type="PANTHER" id="PTHR32309:SF13">
    <property type="entry name" value="FERRIC ENTEROBACTIN TRANSPORT PROTEIN FEPE"/>
    <property type="match status" value="1"/>
</dbReference>
<evidence type="ECO:0000313" key="22">
    <source>
        <dbReference type="Proteomes" id="UP000310597"/>
    </source>
</evidence>
<evidence type="ECO:0000256" key="9">
    <source>
        <dbReference type="ARBA" id="ARBA00022741"/>
    </source>
</evidence>
<evidence type="ECO:0000256" key="7">
    <source>
        <dbReference type="ARBA" id="ARBA00022679"/>
    </source>
</evidence>
<dbReference type="InterPro" id="IPR005702">
    <property type="entry name" value="Wzc-like_C"/>
</dbReference>
<evidence type="ECO:0000313" key="21">
    <source>
        <dbReference type="EMBL" id="TKD17628.1"/>
    </source>
</evidence>
<keyword evidence="10 21" id="KW-0418">Kinase</keyword>
<comment type="similarity">
    <text evidence="3">Belongs to the etk/wzc family.</text>
</comment>
<proteinExistence type="inferred from homology"/>
<name>A0A4U1JPD2_RHOCA</name>
<dbReference type="GO" id="GO:0004715">
    <property type="term" value="F:non-membrane spanning protein tyrosine kinase activity"/>
    <property type="evidence" value="ECO:0007669"/>
    <property type="project" value="UniProtKB-EC"/>
</dbReference>
<reference evidence="21 22" key="1">
    <citation type="submission" date="2019-04" db="EMBL/GenBank/DDBJ databases">
        <title>Draft Whole-Genome sequence of the purple photosynthetic bacterium Rhodobacter capsulatus SP108 with an indigenous class A beta-lactamase.</title>
        <authorList>
            <person name="Robertson S."/>
            <person name="Meyer T.E."/>
            <person name="Kyndt J.A."/>
        </authorList>
    </citation>
    <scope>NUCLEOTIDE SEQUENCE [LARGE SCALE GENOMIC DNA]</scope>
    <source>
        <strain evidence="21 22">SP108</strain>
    </source>
</reference>